<sequence>MPINLFKKKISQQDAAILLFQTLHDGIRKNITSDLELLHEYFSLPQNLSSNEEDLIRYDIFIAALALETQAIINLSPQDKNVINCLKDYILKNAGTEVNDYIRSYINIYYSYSKKGENPVSAVAQALYIKIKGRVNSNIKEIDPITTTVIESLLVSKSGTWKTIKNNFKIKK</sequence>
<keyword evidence="2" id="KW-1185">Reference proteome</keyword>
<dbReference type="AlphaFoldDB" id="W4Q397"/>
<gene>
    <name evidence="1" type="ORF">JCM9140_1875</name>
</gene>
<protein>
    <submittedName>
        <fullName evidence="1">Uncharacterized protein</fullName>
    </submittedName>
</protein>
<reference evidence="1" key="1">
    <citation type="journal article" date="2014" name="Genome Announc.">
        <title>Draft Genome Sequences of Three Alkaliphilic Bacillus Strains, Bacillus wakoensis JCM 9140T, Bacillus akibai JCM 9157T, and Bacillus hemicellulosilyticus JCM 9152T.</title>
        <authorList>
            <person name="Yuki M."/>
            <person name="Oshima K."/>
            <person name="Suda W."/>
            <person name="Oshida Y."/>
            <person name="Kitamura K."/>
            <person name="Iida T."/>
            <person name="Hattori M."/>
            <person name="Ohkuma M."/>
        </authorList>
    </citation>
    <scope>NUCLEOTIDE SEQUENCE [LARGE SCALE GENOMIC DNA]</scope>
    <source>
        <strain evidence="1">JCM 9140</strain>
    </source>
</reference>
<organism evidence="1 2">
    <name type="scientific">Halalkalibacter wakoensis JCM 9140</name>
    <dbReference type="NCBI Taxonomy" id="1236970"/>
    <lineage>
        <taxon>Bacteria</taxon>
        <taxon>Bacillati</taxon>
        <taxon>Bacillota</taxon>
        <taxon>Bacilli</taxon>
        <taxon>Bacillales</taxon>
        <taxon>Bacillaceae</taxon>
        <taxon>Halalkalibacter</taxon>
    </lineage>
</organism>
<dbReference type="Proteomes" id="UP000018890">
    <property type="component" value="Unassembled WGS sequence"/>
</dbReference>
<proteinExistence type="predicted"/>
<dbReference type="RefSeq" id="WP_034744876.1">
    <property type="nucleotide sequence ID" value="NZ_BAUT01000015.1"/>
</dbReference>
<accession>W4Q397</accession>
<comment type="caution">
    <text evidence="1">The sequence shown here is derived from an EMBL/GenBank/DDBJ whole genome shotgun (WGS) entry which is preliminary data.</text>
</comment>
<evidence type="ECO:0000313" key="1">
    <source>
        <dbReference type="EMBL" id="GAE25854.1"/>
    </source>
</evidence>
<dbReference type="EMBL" id="BAUT01000015">
    <property type="protein sequence ID" value="GAE25854.1"/>
    <property type="molecule type" value="Genomic_DNA"/>
</dbReference>
<name>W4Q397_9BACI</name>
<evidence type="ECO:0000313" key="2">
    <source>
        <dbReference type="Proteomes" id="UP000018890"/>
    </source>
</evidence>